<evidence type="ECO:0000313" key="3">
    <source>
        <dbReference type="Proteomes" id="UP001519306"/>
    </source>
</evidence>
<keyword evidence="3" id="KW-1185">Reference proteome</keyword>
<evidence type="ECO:0000313" key="2">
    <source>
        <dbReference type="EMBL" id="MBP2024893.1"/>
    </source>
</evidence>
<evidence type="ECO:0000259" key="1">
    <source>
        <dbReference type="PROSITE" id="PS51411"/>
    </source>
</evidence>
<organism evidence="2 3">
    <name type="scientific">Peptoniphilus stercorisuis</name>
    <dbReference type="NCBI Taxonomy" id="1436965"/>
    <lineage>
        <taxon>Bacteria</taxon>
        <taxon>Bacillati</taxon>
        <taxon>Bacillota</taxon>
        <taxon>Tissierellia</taxon>
        <taxon>Tissierellales</taxon>
        <taxon>Peptoniphilaceae</taxon>
        <taxon>Peptoniphilus</taxon>
    </lineage>
</organism>
<dbReference type="PROSITE" id="PS51411">
    <property type="entry name" value="PSP1_C"/>
    <property type="match status" value="1"/>
</dbReference>
<protein>
    <submittedName>
        <fullName evidence="2">Cell fate regulator YaaT (PSP1 superfamily)</fullName>
    </submittedName>
</protein>
<dbReference type="Proteomes" id="UP001519306">
    <property type="component" value="Unassembled WGS sequence"/>
</dbReference>
<dbReference type="InterPro" id="IPR007557">
    <property type="entry name" value="PSP1_C"/>
</dbReference>
<name>A0ABS4KAV4_9FIRM</name>
<dbReference type="PANTHER" id="PTHR43830:SF3">
    <property type="entry name" value="PROTEIN PSP1"/>
    <property type="match status" value="1"/>
</dbReference>
<dbReference type="NCBIfam" id="NF041131">
    <property type="entry name" value="RicT_YaaT_fam"/>
    <property type="match status" value="1"/>
</dbReference>
<feature type="domain" description="PSP1 C-terminal" evidence="1">
    <location>
        <begin position="60"/>
        <end position="145"/>
    </location>
</feature>
<comment type="caution">
    <text evidence="2">The sequence shown here is derived from an EMBL/GenBank/DDBJ whole genome shotgun (WGS) entry which is preliminary data.</text>
</comment>
<reference evidence="2 3" key="1">
    <citation type="submission" date="2021-03" db="EMBL/GenBank/DDBJ databases">
        <title>Genomic Encyclopedia of Type Strains, Phase IV (KMG-IV): sequencing the most valuable type-strain genomes for metagenomic binning, comparative biology and taxonomic classification.</title>
        <authorList>
            <person name="Goeker M."/>
        </authorList>
    </citation>
    <scope>NUCLEOTIDE SEQUENCE [LARGE SCALE GENOMIC DNA]</scope>
    <source>
        <strain evidence="2 3">DSM 27563</strain>
    </source>
</reference>
<proteinExistence type="predicted"/>
<accession>A0ABS4KAV4</accession>
<dbReference type="PANTHER" id="PTHR43830">
    <property type="entry name" value="PROTEIN PSP1"/>
    <property type="match status" value="1"/>
</dbReference>
<gene>
    <name evidence="2" type="ORF">J2Z71_000416</name>
</gene>
<sequence length="296" mass="33954">MIDVVGVRFKKTGKIYYFDPKESGAKVNDDVIVETIRGLEFGTVVIEKSLDDLDLNSELKPVIRIATIEDQTTNIDNRNKAKEALIICDQKVAEHNLNMKLINSEYTFDNSKLLFYFTAEGRIDFRELVRDLASIFKTRIELRQIGVRDEAKTIGGLGCCGRATCCSSFLSEFTPVSIKMAKDQGLSLNPTKISGICGRLMCCLKYEQEGYECILKKMPRVGEIVDIEGKKGTVVDSYTIQELVKIKFTNKDEVSYEFYEIDEIKRTRKIDESYEVTRSHYEEEIRPEELKELERE</sequence>
<dbReference type="Pfam" id="PF04468">
    <property type="entry name" value="PSP1"/>
    <property type="match status" value="1"/>
</dbReference>
<dbReference type="InterPro" id="IPR047767">
    <property type="entry name" value="PSP1-like"/>
</dbReference>
<dbReference type="RefSeq" id="WP_210060199.1">
    <property type="nucleotide sequence ID" value="NZ_JAGGLJ010000003.1"/>
</dbReference>
<dbReference type="EMBL" id="JAGGLJ010000003">
    <property type="protein sequence ID" value="MBP2024893.1"/>
    <property type="molecule type" value="Genomic_DNA"/>
</dbReference>